<evidence type="ECO:0000256" key="13">
    <source>
        <dbReference type="ARBA" id="ARBA00023075"/>
    </source>
</evidence>
<feature type="transmembrane region" description="Helical" evidence="17">
    <location>
        <begin position="204"/>
        <end position="222"/>
    </location>
</feature>
<dbReference type="GO" id="GO:0005743">
    <property type="term" value="C:mitochondrial inner membrane"/>
    <property type="evidence" value="ECO:0007669"/>
    <property type="project" value="UniProtKB-SubCell"/>
</dbReference>
<dbReference type="EMBL" id="JQ728012">
    <property type="protein sequence ID" value="AFI54925.1"/>
    <property type="molecule type" value="Genomic_DNA"/>
</dbReference>
<protein>
    <recommendedName>
        <fullName evidence="4 17">NADH-ubiquinone oxidoreductase chain 5</fullName>
        <ecNumber evidence="3 17">7.1.1.2</ecNumber>
    </recommendedName>
</protein>
<feature type="transmembrane region" description="Helical" evidence="17">
    <location>
        <begin position="258"/>
        <end position="277"/>
    </location>
</feature>
<reference evidence="21" key="1">
    <citation type="submission" date="2012-02" db="EMBL/GenBank/DDBJ databases">
        <title>The mitochondrial genome of the proturan Acerentomon microrhinus.</title>
        <authorList>
            <person name="Carapelli A."/>
            <person name="Bu Y."/>
            <person name="Nardi F."/>
            <person name="Aguti S."/>
            <person name="Frati F."/>
        </authorList>
    </citation>
    <scope>NUCLEOTIDE SEQUENCE</scope>
</reference>
<evidence type="ECO:0000256" key="15">
    <source>
        <dbReference type="ARBA" id="ARBA00023136"/>
    </source>
</evidence>
<dbReference type="AlphaFoldDB" id="A0A0C4FSR8"/>
<keyword evidence="11 17" id="KW-1133">Transmembrane helix</keyword>
<dbReference type="PANTHER" id="PTHR42829">
    <property type="entry name" value="NADH-UBIQUINONE OXIDOREDUCTASE CHAIN 5"/>
    <property type="match status" value="1"/>
</dbReference>
<dbReference type="GO" id="GO:0042773">
    <property type="term" value="P:ATP synthesis coupled electron transport"/>
    <property type="evidence" value="ECO:0007669"/>
    <property type="project" value="InterPro"/>
</dbReference>
<dbReference type="PANTHER" id="PTHR42829:SF2">
    <property type="entry name" value="NADH-UBIQUINONE OXIDOREDUCTASE CHAIN 5"/>
    <property type="match status" value="1"/>
</dbReference>
<evidence type="ECO:0000256" key="11">
    <source>
        <dbReference type="ARBA" id="ARBA00022989"/>
    </source>
</evidence>
<keyword evidence="6" id="KW-0679">Respiratory chain</keyword>
<comment type="similarity">
    <text evidence="17">Belongs to the complex I subunit 5 family.</text>
</comment>
<evidence type="ECO:0000256" key="7">
    <source>
        <dbReference type="ARBA" id="ARBA00022692"/>
    </source>
</evidence>
<evidence type="ECO:0000256" key="12">
    <source>
        <dbReference type="ARBA" id="ARBA00023027"/>
    </source>
</evidence>
<dbReference type="EC" id="7.1.1.2" evidence="3 17"/>
<feature type="transmembrane region" description="Helical" evidence="17">
    <location>
        <begin position="438"/>
        <end position="456"/>
    </location>
</feature>
<evidence type="ECO:0000256" key="3">
    <source>
        <dbReference type="ARBA" id="ARBA00012944"/>
    </source>
</evidence>
<dbReference type="Pfam" id="PF00361">
    <property type="entry name" value="Proton_antipo_M"/>
    <property type="match status" value="1"/>
</dbReference>
<dbReference type="CTD" id="4540"/>
<accession>A0A0C4FSR8</accession>
<evidence type="ECO:0000256" key="14">
    <source>
        <dbReference type="ARBA" id="ARBA00023128"/>
    </source>
</evidence>
<evidence type="ECO:0000259" key="18">
    <source>
        <dbReference type="Pfam" id="PF00361"/>
    </source>
</evidence>
<comment type="function">
    <text evidence="1">Core subunit of the mitochondrial membrane respiratory chain NADH dehydrogenase (Complex I) that is believed to belong to the minimal assembly required for catalysis. Complex I functions in the transfer of electrons from NADH to the respiratory chain. The immediate electron acceptor for the enzyme is believed to be ubiquinone.</text>
</comment>
<dbReference type="InterPro" id="IPR001516">
    <property type="entry name" value="Proton_antipo_N"/>
</dbReference>
<dbReference type="GO" id="GO:0008137">
    <property type="term" value="F:NADH dehydrogenase (ubiquinone) activity"/>
    <property type="evidence" value="ECO:0007669"/>
    <property type="project" value="UniProtKB-EC"/>
</dbReference>
<feature type="transmembrane region" description="Helical" evidence="17">
    <location>
        <begin position="401"/>
        <end position="426"/>
    </location>
</feature>
<feature type="transmembrane region" description="Helical" evidence="17">
    <location>
        <begin position="228"/>
        <end position="251"/>
    </location>
</feature>
<feature type="domain" description="NADH:quinone oxidoreductase/Mrp antiporter transmembrane" evidence="18">
    <location>
        <begin position="97"/>
        <end position="374"/>
    </location>
</feature>
<keyword evidence="10" id="KW-0249">Electron transport</keyword>
<keyword evidence="8" id="KW-0999">Mitochondrion inner membrane</keyword>
<evidence type="ECO:0000259" key="20">
    <source>
        <dbReference type="Pfam" id="PF06455"/>
    </source>
</evidence>
<keyword evidence="5 17" id="KW-0813">Transport</keyword>
<evidence type="ECO:0000256" key="1">
    <source>
        <dbReference type="ARBA" id="ARBA00003257"/>
    </source>
</evidence>
<keyword evidence="13 17" id="KW-0830">Ubiquinone</keyword>
<feature type="transmembrane region" description="Helical" evidence="17">
    <location>
        <begin position="103"/>
        <end position="121"/>
    </location>
</feature>
<feature type="transmembrane region" description="Helical" evidence="17">
    <location>
        <begin position="142"/>
        <end position="164"/>
    </location>
</feature>
<feature type="transmembrane region" description="Helical" evidence="17">
    <location>
        <begin position="359"/>
        <end position="380"/>
    </location>
</feature>
<keyword evidence="12 17" id="KW-0520">NAD</keyword>
<dbReference type="RefSeq" id="YP_009126971.1">
    <property type="nucleotide sequence ID" value="NC_026666.1"/>
</dbReference>
<evidence type="ECO:0000256" key="17">
    <source>
        <dbReference type="RuleBase" id="RU003404"/>
    </source>
</evidence>
<dbReference type="Pfam" id="PF00662">
    <property type="entry name" value="Proton_antipo_N"/>
    <property type="match status" value="1"/>
</dbReference>
<evidence type="ECO:0000259" key="19">
    <source>
        <dbReference type="Pfam" id="PF00662"/>
    </source>
</evidence>
<feature type="transmembrane region" description="Helical" evidence="17">
    <location>
        <begin position="7"/>
        <end position="28"/>
    </location>
</feature>
<dbReference type="PRINTS" id="PR01434">
    <property type="entry name" value="NADHDHGNASE5"/>
</dbReference>
<evidence type="ECO:0000256" key="8">
    <source>
        <dbReference type="ARBA" id="ARBA00022792"/>
    </source>
</evidence>
<organism evidence="21">
    <name type="scientific">Acerentomon microrhinus</name>
    <dbReference type="NCBI Taxonomy" id="996308"/>
    <lineage>
        <taxon>Eukaryota</taxon>
        <taxon>Metazoa</taxon>
        <taxon>Ecdysozoa</taxon>
        <taxon>Arthropoda</taxon>
        <taxon>Hexapoda</taxon>
        <taxon>Protura</taxon>
        <taxon>Acerentomata</taxon>
        <taxon>Acerentomidae</taxon>
        <taxon>Acerentomon</taxon>
    </lineage>
</organism>
<evidence type="ECO:0000256" key="9">
    <source>
        <dbReference type="ARBA" id="ARBA00022967"/>
    </source>
</evidence>
<evidence type="ECO:0000256" key="16">
    <source>
        <dbReference type="ARBA" id="ARBA00049551"/>
    </source>
</evidence>
<feature type="transmembrane region" description="Helical" evidence="17">
    <location>
        <begin position="48"/>
        <end position="68"/>
    </location>
</feature>
<keyword evidence="7 17" id="KW-0812">Transmembrane</keyword>
<evidence type="ECO:0000313" key="21">
    <source>
        <dbReference type="EMBL" id="AFI54925.1"/>
    </source>
</evidence>
<dbReference type="Pfam" id="PF06455">
    <property type="entry name" value="NADH5_C"/>
    <property type="match status" value="1"/>
</dbReference>
<proteinExistence type="inferred from homology"/>
<feature type="transmembrane region" description="Helical" evidence="17">
    <location>
        <begin position="534"/>
        <end position="550"/>
    </location>
</feature>
<dbReference type="InterPro" id="IPR003945">
    <property type="entry name" value="NU5C-like"/>
</dbReference>
<geneLocation type="mitochondrion" evidence="21"/>
<comment type="subcellular location">
    <subcellularLocation>
        <location evidence="2">Mitochondrion inner membrane</location>
        <topology evidence="2">Multi-pass membrane protein</topology>
    </subcellularLocation>
</comment>
<comment type="function">
    <text evidence="17">Core subunit of the mitochondrial membrane respiratory chain NADH dehydrogenase (Complex I) which catalyzes electron transfer from NADH through the respiratory chain, using ubiquinone as an electron acceptor. Essential for the catalytic activity and assembly of complex I.</text>
</comment>
<evidence type="ECO:0000256" key="2">
    <source>
        <dbReference type="ARBA" id="ARBA00004448"/>
    </source>
</evidence>
<dbReference type="GeneID" id="23765407"/>
<evidence type="ECO:0000256" key="4">
    <source>
        <dbReference type="ARBA" id="ARBA00021096"/>
    </source>
</evidence>
<evidence type="ECO:0000256" key="10">
    <source>
        <dbReference type="ARBA" id="ARBA00022982"/>
    </source>
</evidence>
<dbReference type="GO" id="GO:0015990">
    <property type="term" value="P:electron transport coupled proton transport"/>
    <property type="evidence" value="ECO:0007669"/>
    <property type="project" value="TreeGrafter"/>
</dbReference>
<keyword evidence="9" id="KW-1278">Translocase</keyword>
<evidence type="ECO:0000256" key="6">
    <source>
        <dbReference type="ARBA" id="ARBA00022660"/>
    </source>
</evidence>
<feature type="domain" description="NADH-Ubiquinone oxidoreductase (complex I) chain 5 N-terminal" evidence="19">
    <location>
        <begin position="34"/>
        <end position="80"/>
    </location>
</feature>
<gene>
    <name evidence="21" type="primary">ND5</name>
</gene>
<sequence>MYLNLSLIIFLMSLIIFFMFFLNSLLLIEFSIMELNSISYEFILHLDWMAVYFSAIVMLISSMVMLYSKFYMGKDPYQKFIPLVVLFILSMCLMILSPNMLGIMLGWDGLGLISFLLVIYYTNTKSMISGAITILSNRLGDAAIIVSLILLMNSGNLNFNFIHLMLNYKMFFMLLLLAGITKSAQIPFSVWLPAAMAAPTPISALVHSSTLVTAGVYLFIRYSPMMSVYLSSMIIIISCSTMFLASISAFYEMDFKKIIALSTLSQLSLMISILFLGNQILSFFHLLSHAFFKSLLFLAAGIVIHSTMSQDLRSMGNLMTSLPLTSMIIVICILSLSGFPFLCGFYSKDLIIEFFLFKGINLFILTLLLISTLFTSLYSLRMLISCVSTEKKKNYTPHEANLLLIPLGVLSLLVIFGGWAMSWILFNFSSNEMLMITNTEKMIVGMILLIGVTFYYSRSLKFSSMLISWLINNFNNMWNLKPVSMIYTPFKNLTFSWKLMKKSEMGWKEYLGPLNLKMILSQFNKKNELWTQQTFKTYLILFLGIFFMLLI</sequence>
<comment type="catalytic activity">
    <reaction evidence="16 17">
        <text>a ubiquinone + NADH + 5 H(+)(in) = a ubiquinol + NAD(+) + 4 H(+)(out)</text>
        <dbReference type="Rhea" id="RHEA:29091"/>
        <dbReference type="Rhea" id="RHEA-COMP:9565"/>
        <dbReference type="Rhea" id="RHEA-COMP:9566"/>
        <dbReference type="ChEBI" id="CHEBI:15378"/>
        <dbReference type="ChEBI" id="CHEBI:16389"/>
        <dbReference type="ChEBI" id="CHEBI:17976"/>
        <dbReference type="ChEBI" id="CHEBI:57540"/>
        <dbReference type="ChEBI" id="CHEBI:57945"/>
        <dbReference type="EC" id="7.1.1.2"/>
    </reaction>
</comment>
<dbReference type="InterPro" id="IPR001750">
    <property type="entry name" value="ND/Mrp_TM"/>
</dbReference>
<keyword evidence="15 17" id="KW-0472">Membrane</keyword>
<evidence type="ECO:0000256" key="5">
    <source>
        <dbReference type="ARBA" id="ARBA00022448"/>
    </source>
</evidence>
<dbReference type="GO" id="GO:0003954">
    <property type="term" value="F:NADH dehydrogenase activity"/>
    <property type="evidence" value="ECO:0007669"/>
    <property type="project" value="TreeGrafter"/>
</dbReference>
<name>A0A0C4FSR8_9HEXA</name>
<feature type="transmembrane region" description="Helical" evidence="17">
    <location>
        <begin position="324"/>
        <end position="347"/>
    </location>
</feature>
<feature type="transmembrane region" description="Helical" evidence="17">
    <location>
        <begin position="170"/>
        <end position="192"/>
    </location>
</feature>
<keyword evidence="14 17" id="KW-0496">Mitochondrion</keyword>
<dbReference type="InterPro" id="IPR010934">
    <property type="entry name" value="NADH_DH_su5_C"/>
</dbReference>
<feature type="domain" description="NADH dehydrogenase subunit 5 C-terminal" evidence="20">
    <location>
        <begin position="378"/>
        <end position="550"/>
    </location>
</feature>
<feature type="transmembrane region" description="Helical" evidence="17">
    <location>
        <begin position="283"/>
        <end position="304"/>
    </location>
</feature>
<feature type="transmembrane region" description="Helical" evidence="17">
    <location>
        <begin position="80"/>
        <end position="97"/>
    </location>
</feature>